<comment type="caution">
    <text evidence="1">The sequence shown here is derived from an EMBL/GenBank/DDBJ whole genome shotgun (WGS) entry which is preliminary data.</text>
</comment>
<proteinExistence type="predicted"/>
<dbReference type="EMBL" id="VTYF01000002">
    <property type="protein sequence ID" value="NOI07970.1"/>
    <property type="molecule type" value="Genomic_DNA"/>
</dbReference>
<accession>A0A7Y4AZJ7</accession>
<evidence type="ECO:0000313" key="1">
    <source>
        <dbReference type="EMBL" id="NOI07970.1"/>
    </source>
</evidence>
<dbReference type="Proteomes" id="UP000532247">
    <property type="component" value="Unassembled WGS sequence"/>
</dbReference>
<protein>
    <submittedName>
        <fullName evidence="1">Uncharacterized protein</fullName>
    </submittedName>
</protein>
<organism evidence="1 2">
    <name type="scientific">Vibrio alginolyticus</name>
    <dbReference type="NCBI Taxonomy" id="663"/>
    <lineage>
        <taxon>Bacteria</taxon>
        <taxon>Pseudomonadati</taxon>
        <taxon>Pseudomonadota</taxon>
        <taxon>Gammaproteobacteria</taxon>
        <taxon>Vibrionales</taxon>
        <taxon>Vibrionaceae</taxon>
        <taxon>Vibrio</taxon>
    </lineage>
</organism>
<reference evidence="1 2" key="1">
    <citation type="submission" date="2019-09" db="EMBL/GenBank/DDBJ databases">
        <title>Draft genome sequencing and comparative genomics of hatchery-associated Vibrios.</title>
        <authorList>
            <person name="Kehlet-Delgado H."/>
            <person name="Mueller R.S."/>
        </authorList>
    </citation>
    <scope>NUCLEOTIDE SEQUENCE [LARGE SCALE GENOMIC DNA]</scope>
    <source>
        <strain evidence="1 2">081416A</strain>
    </source>
</reference>
<sequence>MSTVGLLELSIEVDFVVTNDLVHFLFEHRCNNY</sequence>
<gene>
    <name evidence="1" type="ORF">F0254_03705</name>
</gene>
<name>A0A7Y4AZJ7_VIBAL</name>
<evidence type="ECO:0000313" key="2">
    <source>
        <dbReference type="Proteomes" id="UP000532247"/>
    </source>
</evidence>
<dbReference type="AlphaFoldDB" id="A0A7Y4AZJ7"/>